<comment type="caution">
    <text evidence="1">The sequence shown here is derived from an EMBL/GenBank/DDBJ whole genome shotgun (WGS) entry which is preliminary data.</text>
</comment>
<protein>
    <submittedName>
        <fullName evidence="1">Uncharacterized protein</fullName>
    </submittedName>
</protein>
<evidence type="ECO:0000313" key="2">
    <source>
        <dbReference type="Proteomes" id="UP000615989"/>
    </source>
</evidence>
<dbReference type="RefSeq" id="WP_169119762.1">
    <property type="nucleotide sequence ID" value="NZ_WTVG02000036.1"/>
</dbReference>
<sequence>MNAAEREYISQKRAAYATLALCQIAEPWSQNFIHPAIAGDVEAAFSLCVALRNAKRGDVAVILWQAQIPRRAFQAYFGSVWEHDHREVLAAAGTRRRLASMFRYASFDTPEIPQTVRVWRGTSGGLTGGRAPGISWSLNRDVACWFAMRFAGRVGRPVLLEAEVQRADIAYYTNERREQEVVILRSPDAVVHVGDQGVIDLGYEAYAATLAAGRESVSPARTAPGNGVSTSRLHDATFDAELYDAIFGRAELPPEKDNAPAERQLSGGELVKQAHSIVAQSSAIAISENPDIQTFPDPRSAAFEDEGVPSTIVLMGGEVTL</sequence>
<organism evidence="1 2">
    <name type="scientific">Aromatoleum anaerobium</name>
    <dbReference type="NCBI Taxonomy" id="182180"/>
    <lineage>
        <taxon>Bacteria</taxon>
        <taxon>Pseudomonadati</taxon>
        <taxon>Pseudomonadota</taxon>
        <taxon>Betaproteobacteria</taxon>
        <taxon>Rhodocyclales</taxon>
        <taxon>Rhodocyclaceae</taxon>
        <taxon>Aromatoleum</taxon>
    </lineage>
</organism>
<dbReference type="Proteomes" id="UP000615989">
    <property type="component" value="Unassembled WGS sequence"/>
</dbReference>
<gene>
    <name evidence="1" type="ORF">GO606_17325</name>
</gene>
<name>A0ABX1PPG9_9RHOO</name>
<evidence type="ECO:0000313" key="1">
    <source>
        <dbReference type="EMBL" id="NMG26439.1"/>
    </source>
</evidence>
<proteinExistence type="predicted"/>
<reference evidence="1" key="1">
    <citation type="submission" date="2019-12" db="EMBL/GenBank/DDBJ databases">
        <title>Comparative genomics gives insights into the taxonomy of the Azoarcus-Aromatoleum group and reveals separate origins of nif in the plant-associated Azoarcus and non-plant-associated Aromatoleum sub-groups.</title>
        <authorList>
            <person name="Lafos M."/>
            <person name="Maluk M."/>
            <person name="Batista M."/>
            <person name="Junghare M."/>
            <person name="Carmona M."/>
            <person name="Faoro H."/>
            <person name="Cruz L.M."/>
            <person name="Battistoni F."/>
            <person name="De Souza E."/>
            <person name="Pedrosa F."/>
            <person name="Chen W.-M."/>
            <person name="Poole P.S."/>
            <person name="Dixon R.A."/>
            <person name="James E.K."/>
        </authorList>
    </citation>
    <scope>NUCLEOTIDE SEQUENCE</scope>
    <source>
        <strain evidence="1">LuFRes1</strain>
    </source>
</reference>
<dbReference type="EMBL" id="WTVG01000070">
    <property type="protein sequence ID" value="NMG26439.1"/>
    <property type="molecule type" value="Genomic_DNA"/>
</dbReference>
<accession>A0ABX1PPG9</accession>
<keyword evidence="2" id="KW-1185">Reference proteome</keyword>